<dbReference type="Pfam" id="PF23415">
    <property type="entry name" value="MAPB1_N"/>
    <property type="match status" value="1"/>
</dbReference>
<protein>
    <recommendedName>
        <fullName evidence="1">Microtubule-associated protein 1B/S N-terminal domain-containing protein</fullName>
    </recommendedName>
</protein>
<evidence type="ECO:0000259" key="1">
    <source>
        <dbReference type="Pfam" id="PF23415"/>
    </source>
</evidence>
<comment type="caution">
    <text evidence="2">The sequence shown here is derived from an EMBL/GenBank/DDBJ whole genome shotgun (WGS) entry which is preliminary data.</text>
</comment>
<organism evidence="2 3">
    <name type="scientific">Hymenochirus boettgeri</name>
    <name type="common">Congo dwarf clawed frog</name>
    <dbReference type="NCBI Taxonomy" id="247094"/>
    <lineage>
        <taxon>Eukaryota</taxon>
        <taxon>Metazoa</taxon>
        <taxon>Chordata</taxon>
        <taxon>Craniata</taxon>
        <taxon>Vertebrata</taxon>
        <taxon>Euteleostomi</taxon>
        <taxon>Amphibia</taxon>
        <taxon>Batrachia</taxon>
        <taxon>Anura</taxon>
        <taxon>Pipoidea</taxon>
        <taxon>Pipidae</taxon>
        <taxon>Pipinae</taxon>
        <taxon>Hymenochirus</taxon>
    </lineage>
</organism>
<dbReference type="GO" id="GO:0045202">
    <property type="term" value="C:synapse"/>
    <property type="evidence" value="ECO:0007669"/>
    <property type="project" value="TreeGrafter"/>
</dbReference>
<dbReference type="GO" id="GO:0005875">
    <property type="term" value="C:microtubule associated complex"/>
    <property type="evidence" value="ECO:0007669"/>
    <property type="project" value="TreeGrafter"/>
</dbReference>
<accession>A0A8T2KGK3</accession>
<dbReference type="GO" id="GO:0000226">
    <property type="term" value="P:microtubule cytoskeleton organization"/>
    <property type="evidence" value="ECO:0007669"/>
    <property type="project" value="InterPro"/>
</dbReference>
<dbReference type="GO" id="GO:0043025">
    <property type="term" value="C:neuronal cell body"/>
    <property type="evidence" value="ECO:0007669"/>
    <property type="project" value="TreeGrafter"/>
</dbReference>
<dbReference type="InterPro" id="IPR056617">
    <property type="entry name" value="MAP1B/S_N"/>
</dbReference>
<dbReference type="AlphaFoldDB" id="A0A8T2KGK3"/>
<dbReference type="GO" id="GO:0005874">
    <property type="term" value="C:microtubule"/>
    <property type="evidence" value="ECO:0007669"/>
    <property type="project" value="InterPro"/>
</dbReference>
<proteinExistence type="predicted"/>
<sequence>MAATRVDPGSPGCSVVVLYGEIRRGPGLVSRAVNELKRGFCSWDVNPSFCNLDEQLKLFVSRHSASFSSEVNGQRSLHHAGEELETLIIINPSKKSVCEEIHKLICSKSQHKLLIFSGPFLEDTGEILLQGGGNFIMKDFIQIFADKESLLVDHNISLVYHYHHLLLCMWTLHICLGVLELIPYRKIFSSRCVPLVISSVGMMKRRKRLPEEFLMHFWLARDFGHKNRR</sequence>
<dbReference type="GO" id="GO:0005829">
    <property type="term" value="C:cytosol"/>
    <property type="evidence" value="ECO:0007669"/>
    <property type="project" value="TreeGrafter"/>
</dbReference>
<dbReference type="OrthoDB" id="5371837at2759"/>
<dbReference type="GO" id="GO:0031114">
    <property type="term" value="P:regulation of microtubule depolymerization"/>
    <property type="evidence" value="ECO:0007669"/>
    <property type="project" value="TreeGrafter"/>
</dbReference>
<gene>
    <name evidence="2" type="ORF">GDO86_001043</name>
</gene>
<dbReference type="GO" id="GO:0030425">
    <property type="term" value="C:dendrite"/>
    <property type="evidence" value="ECO:0007669"/>
    <property type="project" value="TreeGrafter"/>
</dbReference>
<dbReference type="InterPro" id="IPR026074">
    <property type="entry name" value="MAP1"/>
</dbReference>
<dbReference type="GO" id="GO:0003779">
    <property type="term" value="F:actin binding"/>
    <property type="evidence" value="ECO:0007669"/>
    <property type="project" value="TreeGrafter"/>
</dbReference>
<dbReference type="Proteomes" id="UP000812440">
    <property type="component" value="Chromosome 1"/>
</dbReference>
<evidence type="ECO:0000313" key="2">
    <source>
        <dbReference type="EMBL" id="KAG8454670.1"/>
    </source>
</evidence>
<dbReference type="GO" id="GO:0007409">
    <property type="term" value="P:axonogenesis"/>
    <property type="evidence" value="ECO:0007669"/>
    <property type="project" value="TreeGrafter"/>
</dbReference>
<dbReference type="PANTHER" id="PTHR13843:SF11">
    <property type="entry name" value="MICROTUBULE-ASSOCIATED PROTEIN 1S"/>
    <property type="match status" value="1"/>
</dbReference>
<feature type="domain" description="Microtubule-associated protein 1B/S N-terminal" evidence="1">
    <location>
        <begin position="16"/>
        <end position="148"/>
    </location>
</feature>
<dbReference type="PANTHER" id="PTHR13843">
    <property type="entry name" value="MICROTUBULE-ASSOCIATED PROTEIN"/>
    <property type="match status" value="1"/>
</dbReference>
<evidence type="ECO:0000313" key="3">
    <source>
        <dbReference type="Proteomes" id="UP000812440"/>
    </source>
</evidence>
<dbReference type="GO" id="GO:0008017">
    <property type="term" value="F:microtubule binding"/>
    <property type="evidence" value="ECO:0007669"/>
    <property type="project" value="InterPro"/>
</dbReference>
<keyword evidence="3" id="KW-1185">Reference proteome</keyword>
<dbReference type="EMBL" id="JAACNH010000001">
    <property type="protein sequence ID" value="KAG8454670.1"/>
    <property type="molecule type" value="Genomic_DNA"/>
</dbReference>
<name>A0A8T2KGK3_9PIPI</name>
<dbReference type="GO" id="GO:0016358">
    <property type="term" value="P:dendrite development"/>
    <property type="evidence" value="ECO:0007669"/>
    <property type="project" value="TreeGrafter"/>
</dbReference>
<reference evidence="2" key="1">
    <citation type="thesis" date="2020" institute="ProQuest LLC" country="789 East Eisenhower Parkway, Ann Arbor, MI, USA">
        <title>Comparative Genomics and Chromosome Evolution.</title>
        <authorList>
            <person name="Mudd A.B."/>
        </authorList>
    </citation>
    <scope>NUCLEOTIDE SEQUENCE</scope>
    <source>
        <strain evidence="2">Female2</strain>
        <tissue evidence="2">Blood</tissue>
    </source>
</reference>